<dbReference type="Proteomes" id="UP000077405">
    <property type="component" value="Plasmid pYZ1"/>
</dbReference>
<feature type="transmembrane region" description="Helical" evidence="7">
    <location>
        <begin position="331"/>
        <end position="360"/>
    </location>
</feature>
<feature type="transmembrane region" description="Helical" evidence="7">
    <location>
        <begin position="407"/>
        <end position="427"/>
    </location>
</feature>
<reference evidence="8 9" key="1">
    <citation type="submission" date="2018-04" db="EMBL/GenBank/DDBJ databases">
        <title>Complete genome sequence of the nitrogen-fixing bacterium Azospirillum humicireducens type strain SgZ-5.</title>
        <authorList>
            <person name="Yu Z."/>
        </authorList>
    </citation>
    <scope>NUCLEOTIDE SEQUENCE [LARGE SCALE GENOMIC DNA]</scope>
    <source>
        <strain evidence="8 9">SgZ-5</strain>
        <plasmid evidence="8 9">pYZ1</plasmid>
    </source>
</reference>
<comment type="subcellular location">
    <subcellularLocation>
        <location evidence="1">Cell inner membrane</location>
    </subcellularLocation>
</comment>
<evidence type="ECO:0000313" key="9">
    <source>
        <dbReference type="Proteomes" id="UP000077405"/>
    </source>
</evidence>
<evidence type="ECO:0000256" key="6">
    <source>
        <dbReference type="ARBA" id="ARBA00023136"/>
    </source>
</evidence>
<dbReference type="AlphaFoldDB" id="A0A2R4VQD3"/>
<sequence>MAADMQMPLGGGTAVGSPVHSRSGAPDLAAAGFTDGDCMLACDSCGQLVLLPSPEPDGRHHCPRCGELLRRDHDEPLTTPLALSIGAWLLGVITLASPLLSIRLLGRYRDSTPLSGARFFLEDGAAPLALLLVATVMMAPLLRLTLRIAVLSGLLMFRSPQRMAPRMVALLRWHDRLGAWCMPEIFLVGGIVAYVRLTTMADVQIGPAAYGLFAFVVTTLVADALFEPQSIWHALNAAEDPAPFLAGSPPQSCPYCRRLAFLPPGAPCPRCGTPLRSRKPDSVARSWALVTAAAIAYVPANLLPVMTLIRLGHAESHTIMGGVAAFAENGFWPLAVIVFVTSVLFPLLKLAGLSAMLLHVSRPSGDRAWIYTRLYSLIEALGRWSMIDVFIVAVLIGLLRFDAAASVVAGPGGVFFGAVVVLTMLAARAFDPRLLWDAGTGQAAGPSGGRR</sequence>
<accession>A0A2R4VQD3</accession>
<keyword evidence="3" id="KW-0997">Cell inner membrane</keyword>
<feature type="transmembrane region" description="Helical" evidence="7">
    <location>
        <begin position="286"/>
        <end position="311"/>
    </location>
</feature>
<keyword evidence="9" id="KW-1185">Reference proteome</keyword>
<dbReference type="InterPro" id="IPR051800">
    <property type="entry name" value="PqiA-PqiB_transport"/>
</dbReference>
<dbReference type="PANTHER" id="PTHR30462:SF3">
    <property type="entry name" value="INTERMEMBRANE TRANSPORT PROTEIN PQIA"/>
    <property type="match status" value="1"/>
</dbReference>
<dbReference type="Pfam" id="PF04403">
    <property type="entry name" value="PqiA"/>
    <property type="match status" value="2"/>
</dbReference>
<dbReference type="GO" id="GO:0005886">
    <property type="term" value="C:plasma membrane"/>
    <property type="evidence" value="ECO:0007669"/>
    <property type="project" value="UniProtKB-SubCell"/>
</dbReference>
<geneLocation type="plasmid" evidence="8 9">
    <name>pYZ1</name>
</geneLocation>
<keyword evidence="8" id="KW-0614">Plasmid</keyword>
<organism evidence="8 9">
    <name type="scientific">Azospirillum humicireducens</name>
    <dbReference type="NCBI Taxonomy" id="1226968"/>
    <lineage>
        <taxon>Bacteria</taxon>
        <taxon>Pseudomonadati</taxon>
        <taxon>Pseudomonadota</taxon>
        <taxon>Alphaproteobacteria</taxon>
        <taxon>Rhodospirillales</taxon>
        <taxon>Azospirillaceae</taxon>
        <taxon>Azospirillum</taxon>
    </lineage>
</organism>
<evidence type="ECO:0000256" key="4">
    <source>
        <dbReference type="ARBA" id="ARBA00022692"/>
    </source>
</evidence>
<protein>
    <submittedName>
        <fullName evidence="8">Paraquat-inducible protein A</fullName>
    </submittedName>
</protein>
<feature type="transmembrane region" description="Helical" evidence="7">
    <location>
        <begin position="381"/>
        <end position="401"/>
    </location>
</feature>
<keyword evidence="5 7" id="KW-1133">Transmembrane helix</keyword>
<dbReference type="EMBL" id="CP028902">
    <property type="protein sequence ID" value="AWB06631.1"/>
    <property type="molecule type" value="Genomic_DNA"/>
</dbReference>
<feature type="transmembrane region" description="Helical" evidence="7">
    <location>
        <begin position="125"/>
        <end position="157"/>
    </location>
</feature>
<dbReference type="PANTHER" id="PTHR30462">
    <property type="entry name" value="INTERMEMBRANE TRANSPORT PROTEIN PQIB-RELATED"/>
    <property type="match status" value="1"/>
</dbReference>
<feature type="transmembrane region" description="Helical" evidence="7">
    <location>
        <begin position="177"/>
        <end position="195"/>
    </location>
</feature>
<evidence type="ECO:0000256" key="1">
    <source>
        <dbReference type="ARBA" id="ARBA00004533"/>
    </source>
</evidence>
<keyword evidence="6 7" id="KW-0472">Membrane</keyword>
<evidence type="ECO:0000256" key="2">
    <source>
        <dbReference type="ARBA" id="ARBA00022475"/>
    </source>
</evidence>
<dbReference type="KEGG" id="ahu:A6A40_16295"/>
<feature type="transmembrane region" description="Helical" evidence="7">
    <location>
        <begin position="81"/>
        <end position="105"/>
    </location>
</feature>
<keyword evidence="4 7" id="KW-0812">Transmembrane</keyword>
<name>A0A2R4VQD3_9PROT</name>
<gene>
    <name evidence="8" type="ORF">A6A40_16295</name>
</gene>
<evidence type="ECO:0000256" key="5">
    <source>
        <dbReference type="ARBA" id="ARBA00022989"/>
    </source>
</evidence>
<feature type="transmembrane region" description="Helical" evidence="7">
    <location>
        <begin position="207"/>
        <end position="226"/>
    </location>
</feature>
<evidence type="ECO:0000256" key="3">
    <source>
        <dbReference type="ARBA" id="ARBA00022519"/>
    </source>
</evidence>
<keyword evidence="2" id="KW-1003">Cell membrane</keyword>
<dbReference type="InterPro" id="IPR007498">
    <property type="entry name" value="PqiA-like"/>
</dbReference>
<evidence type="ECO:0000256" key="7">
    <source>
        <dbReference type="SAM" id="Phobius"/>
    </source>
</evidence>
<evidence type="ECO:0000313" key="8">
    <source>
        <dbReference type="EMBL" id="AWB06631.1"/>
    </source>
</evidence>
<proteinExistence type="predicted"/>